<sequence>MPEDESVPPVDEESVEKLAQAVEELKALKKQVPGISASQIDEIIATLVEVREALLPKVDMGKVFDAVQGTETEIYLKFTKLTLDGEISLKVVPLRKE</sequence>
<dbReference type="AlphaFoldDB" id="A0A2Z2ML36"/>
<dbReference type="OrthoDB" id="66058at2157"/>
<dbReference type="KEGG" id="tsl:A3L11_07495"/>
<reference evidence="1 2" key="1">
    <citation type="submission" date="2016-04" db="EMBL/GenBank/DDBJ databases">
        <title>Complete genome sequence of Thermococcus siculi type strain RG-20.</title>
        <authorList>
            <person name="Oger P.M."/>
        </authorList>
    </citation>
    <scope>NUCLEOTIDE SEQUENCE [LARGE SCALE GENOMIC DNA]</scope>
    <source>
        <strain evidence="1 2">RG-20</strain>
    </source>
</reference>
<evidence type="ECO:0000313" key="2">
    <source>
        <dbReference type="Proteomes" id="UP000250125"/>
    </source>
</evidence>
<dbReference type="GeneID" id="33318071"/>
<organism evidence="1 2">
    <name type="scientific">Thermococcus siculi</name>
    <dbReference type="NCBI Taxonomy" id="72803"/>
    <lineage>
        <taxon>Archaea</taxon>
        <taxon>Methanobacteriati</taxon>
        <taxon>Methanobacteriota</taxon>
        <taxon>Thermococci</taxon>
        <taxon>Thermococcales</taxon>
        <taxon>Thermococcaceae</taxon>
        <taxon>Thermococcus</taxon>
    </lineage>
</organism>
<protein>
    <submittedName>
        <fullName evidence="1">Uncharacterized protein</fullName>
    </submittedName>
</protein>
<proteinExistence type="predicted"/>
<dbReference type="Proteomes" id="UP000250125">
    <property type="component" value="Chromosome"/>
</dbReference>
<keyword evidence="2" id="KW-1185">Reference proteome</keyword>
<gene>
    <name evidence="1" type="ORF">A3L11_07495</name>
</gene>
<evidence type="ECO:0000313" key="1">
    <source>
        <dbReference type="EMBL" id="ASJ09079.1"/>
    </source>
</evidence>
<dbReference type="RefSeq" id="WP_088856312.1">
    <property type="nucleotide sequence ID" value="NZ_CP015103.1"/>
</dbReference>
<dbReference type="EMBL" id="CP015103">
    <property type="protein sequence ID" value="ASJ09079.1"/>
    <property type="molecule type" value="Genomic_DNA"/>
</dbReference>
<accession>A0A2Z2ML36</accession>
<name>A0A2Z2ML36_9EURY</name>